<name>A0ABC9Z6A2_9NOCA</name>
<proteinExistence type="predicted"/>
<dbReference type="EMBL" id="BBYQ01000210">
    <property type="protein sequence ID" value="GAP33112.1"/>
    <property type="molecule type" value="Genomic_DNA"/>
</dbReference>
<evidence type="ECO:0000313" key="2">
    <source>
        <dbReference type="Proteomes" id="UP000037179"/>
    </source>
</evidence>
<reference evidence="1 2" key="2">
    <citation type="journal article" date="2016" name="Genome Announc.">
        <title>Draft Genome Sequence of Erythromycin- and Oxytetracycline-Sensitive Nocardia seriolae Strain U-1 (NBRC 110359).</title>
        <authorList>
            <person name="Imajoh M."/>
            <person name="Sukeda M."/>
            <person name="Shimizu M."/>
            <person name="Yamane J."/>
            <person name="Ohnishi K."/>
            <person name="Oshima S."/>
        </authorList>
    </citation>
    <scope>NUCLEOTIDE SEQUENCE [LARGE SCALE GENOMIC DNA]</scope>
    <source>
        <strain evidence="1 2">U-1</strain>
    </source>
</reference>
<sequence length="100" mass="11226">MKVRTENTFAYRGPLHSRPKGHLAGVCRRFLKLKDPVDALGDCISRTTLGDTLSWAGQAEIVHPDLAAVARIHPERERKFRVVCRKTGVGMQWMGCQDPL</sequence>
<protein>
    <submittedName>
        <fullName evidence="1">Uncharacterized protein</fullName>
    </submittedName>
</protein>
<organism evidence="1 2">
    <name type="scientific">Nocardia seriolae</name>
    <dbReference type="NCBI Taxonomy" id="37332"/>
    <lineage>
        <taxon>Bacteria</taxon>
        <taxon>Bacillati</taxon>
        <taxon>Actinomycetota</taxon>
        <taxon>Actinomycetes</taxon>
        <taxon>Mycobacteriales</taxon>
        <taxon>Nocardiaceae</taxon>
        <taxon>Nocardia</taxon>
    </lineage>
</organism>
<reference evidence="2" key="1">
    <citation type="submission" date="2015-07" db="EMBL/GenBank/DDBJ databases">
        <title>Nocardia seriolae U-1 whole genome shotgun sequence.</title>
        <authorList>
            <person name="Imajoh M."/>
            <person name="Fukumoto Y."/>
            <person name="Sukeda M."/>
            <person name="Yamane J."/>
            <person name="Yamasaki K."/>
            <person name="Shimizu M."/>
            <person name="Ohnishi K."/>
            <person name="Oshima S."/>
        </authorList>
    </citation>
    <scope>NUCLEOTIDE SEQUENCE [LARGE SCALE GENOMIC DNA]</scope>
    <source>
        <strain evidence="2">U-1</strain>
    </source>
</reference>
<dbReference type="Proteomes" id="UP000037179">
    <property type="component" value="Unassembled WGS sequence"/>
</dbReference>
<comment type="caution">
    <text evidence="1">The sequence shown here is derived from an EMBL/GenBank/DDBJ whole genome shotgun (WGS) entry which is preliminary data.</text>
</comment>
<accession>A0ABC9Z6A2</accession>
<evidence type="ECO:0000313" key="1">
    <source>
        <dbReference type="EMBL" id="GAP33112.1"/>
    </source>
</evidence>
<dbReference type="AlphaFoldDB" id="A0ABC9Z6A2"/>
<gene>
    <name evidence="1" type="ORF">NSK11_contig00210-0011</name>
</gene>
<keyword evidence="2" id="KW-1185">Reference proteome</keyword>